<sequence>MAAETVGLFNVNVGSEPHPPSARGQTAIRVVATTWLLFTLSLCLNKGTVKLARLVTSSSPCAPGTSMT</sequence>
<accession>B2VQK9</accession>
<organism evidence="1 2">
    <name type="scientific">Pyrenophora tritici-repentis (strain Pt-1C-BFP)</name>
    <name type="common">Wheat tan spot fungus</name>
    <name type="synonym">Drechslera tritici-repentis</name>
    <dbReference type="NCBI Taxonomy" id="426418"/>
    <lineage>
        <taxon>Eukaryota</taxon>
        <taxon>Fungi</taxon>
        <taxon>Dikarya</taxon>
        <taxon>Ascomycota</taxon>
        <taxon>Pezizomycotina</taxon>
        <taxon>Dothideomycetes</taxon>
        <taxon>Pleosporomycetidae</taxon>
        <taxon>Pleosporales</taxon>
        <taxon>Pleosporineae</taxon>
        <taxon>Pleosporaceae</taxon>
        <taxon>Pyrenophora</taxon>
    </lineage>
</organism>
<protein>
    <submittedName>
        <fullName evidence="1">Uncharacterized protein</fullName>
    </submittedName>
</protein>
<dbReference type="HOGENOM" id="CLU_2795183_0_0_1"/>
<gene>
    <name evidence="1" type="ORF">PTRG_00563</name>
</gene>
<dbReference type="EMBL" id="DS231615">
    <property type="protein sequence ID" value="EDU40001.1"/>
    <property type="molecule type" value="Genomic_DNA"/>
</dbReference>
<dbReference type="InParanoid" id="B2VQK9"/>
<evidence type="ECO:0000313" key="2">
    <source>
        <dbReference type="Proteomes" id="UP000001471"/>
    </source>
</evidence>
<evidence type="ECO:0000313" key="1">
    <source>
        <dbReference type="EMBL" id="EDU40001.1"/>
    </source>
</evidence>
<name>B2VQK9_PYRTR</name>
<proteinExistence type="predicted"/>
<dbReference type="AlphaFoldDB" id="B2VQK9"/>
<reference evidence="2" key="1">
    <citation type="journal article" date="2013" name="G3 (Bethesda)">
        <title>Comparative genomics of a plant-pathogenic fungus, Pyrenophora tritici-repentis, reveals transduplication and the impact of repeat elements on pathogenicity and population divergence.</title>
        <authorList>
            <person name="Manning V.A."/>
            <person name="Pandelova I."/>
            <person name="Dhillon B."/>
            <person name="Wilhelm L.J."/>
            <person name="Goodwin S.B."/>
            <person name="Berlin A.M."/>
            <person name="Figueroa M."/>
            <person name="Freitag M."/>
            <person name="Hane J.K."/>
            <person name="Henrissat B."/>
            <person name="Holman W.H."/>
            <person name="Kodira C.D."/>
            <person name="Martin J."/>
            <person name="Oliver R.P."/>
            <person name="Robbertse B."/>
            <person name="Schackwitz W."/>
            <person name="Schwartz D.C."/>
            <person name="Spatafora J.W."/>
            <person name="Turgeon B.G."/>
            <person name="Yandava C."/>
            <person name="Young S."/>
            <person name="Zhou S."/>
            <person name="Zeng Q."/>
            <person name="Grigoriev I.V."/>
            <person name="Ma L.-J."/>
            <person name="Ciuffetti L.M."/>
        </authorList>
    </citation>
    <scope>NUCLEOTIDE SEQUENCE [LARGE SCALE GENOMIC DNA]</scope>
    <source>
        <strain evidence="2">Pt-1C-BFP</strain>
    </source>
</reference>
<dbReference type="Proteomes" id="UP000001471">
    <property type="component" value="Unassembled WGS sequence"/>
</dbReference>